<dbReference type="PANTHER" id="PTHR37536">
    <property type="entry name" value="PUTATIVE (AFU_ORTHOLOGUE AFUA_3G02970)-RELATED"/>
    <property type="match status" value="1"/>
</dbReference>
<reference evidence="2 3" key="1">
    <citation type="journal article" date="2015" name="Genome Announc.">
        <title>Draft Genome Sequence and Gene Annotation of the Entomopathogenic Fungus Verticillium hemipterigenum.</title>
        <authorList>
            <person name="Horn F."/>
            <person name="Habel A."/>
            <person name="Scharf D.H."/>
            <person name="Dworschak J."/>
            <person name="Brakhage A.A."/>
            <person name="Guthke R."/>
            <person name="Hertweck C."/>
            <person name="Linde J."/>
        </authorList>
    </citation>
    <scope>NUCLEOTIDE SEQUENCE [LARGE SCALE GENOMIC DNA]</scope>
</reference>
<keyword evidence="3" id="KW-1185">Reference proteome</keyword>
<dbReference type="Pfam" id="PF01828">
    <property type="entry name" value="Peptidase_A4"/>
    <property type="match status" value="1"/>
</dbReference>
<dbReference type="EMBL" id="CDHN01000004">
    <property type="protein sequence ID" value="CEJ91864.1"/>
    <property type="molecule type" value="Genomic_DNA"/>
</dbReference>
<dbReference type="Gene3D" id="2.60.120.700">
    <property type="entry name" value="Peptidase G1"/>
    <property type="match status" value="1"/>
</dbReference>
<dbReference type="GO" id="GO:0070007">
    <property type="term" value="F:glutamic-type endopeptidase activity"/>
    <property type="evidence" value="ECO:0007669"/>
    <property type="project" value="InterPro"/>
</dbReference>
<dbReference type="GO" id="GO:0006508">
    <property type="term" value="P:proteolysis"/>
    <property type="evidence" value="ECO:0007669"/>
    <property type="project" value="InterPro"/>
</dbReference>
<dbReference type="HOGENOM" id="CLU_2160174_0_0_1"/>
<organism evidence="2 3">
    <name type="scientific">[Torrubiella] hemipterigena</name>
    <dbReference type="NCBI Taxonomy" id="1531966"/>
    <lineage>
        <taxon>Eukaryota</taxon>
        <taxon>Fungi</taxon>
        <taxon>Dikarya</taxon>
        <taxon>Ascomycota</taxon>
        <taxon>Pezizomycotina</taxon>
        <taxon>Sordariomycetes</taxon>
        <taxon>Hypocreomycetidae</taxon>
        <taxon>Hypocreales</taxon>
        <taxon>Clavicipitaceae</taxon>
        <taxon>Clavicipitaceae incertae sedis</taxon>
        <taxon>'Torrubiella' clade</taxon>
    </lineage>
</organism>
<evidence type="ECO:0000313" key="2">
    <source>
        <dbReference type="EMBL" id="CEJ91864.1"/>
    </source>
</evidence>
<dbReference type="InterPro" id="IPR013320">
    <property type="entry name" value="ConA-like_dom_sf"/>
</dbReference>
<dbReference type="AlphaFoldDB" id="A0A0A1TAS1"/>
<name>A0A0A1TAS1_9HYPO</name>
<evidence type="ECO:0000256" key="1">
    <source>
        <dbReference type="PIRSR" id="PIRSR600250-50"/>
    </source>
</evidence>
<dbReference type="PRINTS" id="PR00977">
    <property type="entry name" value="SCYTLDPTASE"/>
</dbReference>
<proteinExistence type="predicted"/>
<dbReference type="Proteomes" id="UP000039046">
    <property type="component" value="Unassembled WGS sequence"/>
</dbReference>
<dbReference type="SUPFAM" id="SSF49899">
    <property type="entry name" value="Concanavalin A-like lectins/glucanases"/>
    <property type="match status" value="1"/>
</dbReference>
<dbReference type="InterPro" id="IPR038656">
    <property type="entry name" value="Peptidase_G1_sf"/>
</dbReference>
<dbReference type="STRING" id="1531966.A0A0A1TAS1"/>
<dbReference type="OrthoDB" id="2862635at2759"/>
<gene>
    <name evidence="2" type="ORF">VHEMI07552</name>
</gene>
<evidence type="ECO:0000313" key="3">
    <source>
        <dbReference type="Proteomes" id="UP000039046"/>
    </source>
</evidence>
<accession>A0A0A1TAS1</accession>
<feature type="active site" description="Proton acceptor" evidence="1">
    <location>
        <position position="45"/>
    </location>
</feature>
<dbReference type="InterPro" id="IPR000250">
    <property type="entry name" value="Peptidase_G1"/>
</dbReference>
<protein>
    <submittedName>
        <fullName evidence="2">Uncharacterized protein</fullName>
    </submittedName>
</protein>
<dbReference type="PANTHER" id="PTHR37536:SF1">
    <property type="entry name" value="ASPERGILLOPEPSIN, PUTAITVE (AFU_ORTHOLOGUE AFUA_7G01200)"/>
    <property type="match status" value="1"/>
</dbReference>
<sequence>MTLSTTSSTSAVGTLENLTTGKCTSHTWDNGPSTLCNSGAEWIVEQFFHGQDQAEFVPYGSVTFTDAYISTDSGAQITPSTKGSDVITLKNNGVVRSTCSTSKNTLTCNST</sequence>